<evidence type="ECO:0000256" key="1">
    <source>
        <dbReference type="SAM" id="Phobius"/>
    </source>
</evidence>
<keyword evidence="3" id="KW-1185">Reference proteome</keyword>
<evidence type="ECO:0000313" key="2">
    <source>
        <dbReference type="EMBL" id="KAK8385613.1"/>
    </source>
</evidence>
<comment type="caution">
    <text evidence="2">The sequence shown here is derived from an EMBL/GenBank/DDBJ whole genome shotgun (WGS) entry which is preliminary data.</text>
</comment>
<sequence>MIGSKTNPLVHFMSKWVMYVNEAGLHDHWYKQAIPNFSMCVKLPSKVTVSTSFSINNSWAMFVILLTGLGAGFIIFLTEHIHAHIRHHGE</sequence>
<evidence type="ECO:0000313" key="3">
    <source>
        <dbReference type="Proteomes" id="UP001487740"/>
    </source>
</evidence>
<dbReference type="AlphaFoldDB" id="A0AAW0TE97"/>
<keyword evidence="1" id="KW-0472">Membrane</keyword>
<feature type="transmembrane region" description="Helical" evidence="1">
    <location>
        <begin position="59"/>
        <end position="78"/>
    </location>
</feature>
<reference evidence="2 3" key="1">
    <citation type="submission" date="2023-03" db="EMBL/GenBank/DDBJ databases">
        <title>High-quality genome of Scylla paramamosain provides insights in environmental adaptation.</title>
        <authorList>
            <person name="Zhang L."/>
        </authorList>
    </citation>
    <scope>NUCLEOTIDE SEQUENCE [LARGE SCALE GENOMIC DNA]</scope>
    <source>
        <strain evidence="2">LZ_2023a</strain>
        <tissue evidence="2">Muscle</tissue>
    </source>
</reference>
<keyword evidence="1" id="KW-0812">Transmembrane</keyword>
<organism evidence="2 3">
    <name type="scientific">Scylla paramamosain</name>
    <name type="common">Mud crab</name>
    <dbReference type="NCBI Taxonomy" id="85552"/>
    <lineage>
        <taxon>Eukaryota</taxon>
        <taxon>Metazoa</taxon>
        <taxon>Ecdysozoa</taxon>
        <taxon>Arthropoda</taxon>
        <taxon>Crustacea</taxon>
        <taxon>Multicrustacea</taxon>
        <taxon>Malacostraca</taxon>
        <taxon>Eumalacostraca</taxon>
        <taxon>Eucarida</taxon>
        <taxon>Decapoda</taxon>
        <taxon>Pleocyemata</taxon>
        <taxon>Brachyura</taxon>
        <taxon>Eubrachyura</taxon>
        <taxon>Portunoidea</taxon>
        <taxon>Portunidae</taxon>
        <taxon>Portuninae</taxon>
        <taxon>Scylla</taxon>
    </lineage>
</organism>
<proteinExistence type="predicted"/>
<dbReference type="Proteomes" id="UP001487740">
    <property type="component" value="Unassembled WGS sequence"/>
</dbReference>
<dbReference type="EMBL" id="JARAKH010000032">
    <property type="protein sequence ID" value="KAK8385613.1"/>
    <property type="molecule type" value="Genomic_DNA"/>
</dbReference>
<accession>A0AAW0TE97</accession>
<gene>
    <name evidence="2" type="ORF">O3P69_016411</name>
</gene>
<name>A0AAW0TE97_SCYPA</name>
<protein>
    <submittedName>
        <fullName evidence="2">Uncharacterized protein</fullName>
    </submittedName>
</protein>
<keyword evidence="1" id="KW-1133">Transmembrane helix</keyword>